<dbReference type="RefSeq" id="WP_058496966.1">
    <property type="nucleotide sequence ID" value="NZ_CAAAIU010000050.1"/>
</dbReference>
<reference evidence="2 3" key="1">
    <citation type="submission" date="2015-11" db="EMBL/GenBank/DDBJ databases">
        <title>Genomic analysis of 38 Legionella species identifies large and diverse effector repertoires.</title>
        <authorList>
            <person name="Burstein D."/>
            <person name="Amaro F."/>
            <person name="Zusman T."/>
            <person name="Lifshitz Z."/>
            <person name="Cohen O."/>
            <person name="Gilbert J.A."/>
            <person name="Pupko T."/>
            <person name="Shuman H.A."/>
            <person name="Segal G."/>
        </authorList>
    </citation>
    <scope>NUCLEOTIDE SEQUENCE [LARGE SCALE GENOMIC DNA]</scope>
    <source>
        <strain evidence="2 3">ATCC 700990</strain>
    </source>
</reference>
<sequence length="71" mass="8234">MKKEFKIDDHVEWNSEAGRVRGTIKKIITSEIKFKSYTVHASKEEPQYLIKSDKTDHMAMHKGSALKKITD</sequence>
<dbReference type="Proteomes" id="UP000054736">
    <property type="component" value="Unassembled WGS sequence"/>
</dbReference>
<accession>A0A0W0SMJ8</accession>
<dbReference type="PATRIC" id="fig|1212489.4.peg.2830"/>
<dbReference type="OrthoDB" id="71751at2"/>
<dbReference type="Pfam" id="PF11160">
    <property type="entry name" value="Hva1_TUDOR"/>
    <property type="match status" value="1"/>
</dbReference>
<name>A0A0W0SMJ8_9GAMM</name>
<dbReference type="STRING" id="1212489.Ldro_2688"/>
<proteinExistence type="predicted"/>
<dbReference type="EMBL" id="LNXY01000031">
    <property type="protein sequence ID" value="KTC84524.1"/>
    <property type="molecule type" value="Genomic_DNA"/>
</dbReference>
<protein>
    <recommendedName>
        <fullName evidence="1">Hypervirulence associated protein TUDOR domain-containing protein</fullName>
    </recommendedName>
</protein>
<gene>
    <name evidence="2" type="ORF">Ldro_2688</name>
</gene>
<evidence type="ECO:0000313" key="3">
    <source>
        <dbReference type="Proteomes" id="UP000054736"/>
    </source>
</evidence>
<dbReference type="InterPro" id="IPR021331">
    <property type="entry name" value="Hva1_TUDOR"/>
</dbReference>
<keyword evidence="3" id="KW-1185">Reference proteome</keyword>
<dbReference type="AlphaFoldDB" id="A0A0W0SMJ8"/>
<evidence type="ECO:0000259" key="1">
    <source>
        <dbReference type="Pfam" id="PF11160"/>
    </source>
</evidence>
<organism evidence="2 3">
    <name type="scientific">Legionella drozanskii LLAP-1</name>
    <dbReference type="NCBI Taxonomy" id="1212489"/>
    <lineage>
        <taxon>Bacteria</taxon>
        <taxon>Pseudomonadati</taxon>
        <taxon>Pseudomonadota</taxon>
        <taxon>Gammaproteobacteria</taxon>
        <taxon>Legionellales</taxon>
        <taxon>Legionellaceae</taxon>
        <taxon>Legionella</taxon>
    </lineage>
</organism>
<comment type="caution">
    <text evidence="2">The sequence shown here is derived from an EMBL/GenBank/DDBJ whole genome shotgun (WGS) entry which is preliminary data.</text>
</comment>
<feature type="domain" description="Hypervirulence associated protein TUDOR" evidence="1">
    <location>
        <begin position="9"/>
        <end position="66"/>
    </location>
</feature>
<dbReference type="Gene3D" id="2.30.30.1060">
    <property type="match status" value="1"/>
</dbReference>
<evidence type="ECO:0000313" key="2">
    <source>
        <dbReference type="EMBL" id="KTC84524.1"/>
    </source>
</evidence>